<dbReference type="VEuPathDB" id="FungiDB:PSHT_15784"/>
<feature type="compositionally biased region" description="Polar residues" evidence="3">
    <location>
        <begin position="593"/>
        <end position="606"/>
    </location>
</feature>
<keyword evidence="2" id="KW-0862">Zinc</keyword>
<feature type="compositionally biased region" description="Polar residues" evidence="3">
    <location>
        <begin position="856"/>
        <end position="871"/>
    </location>
</feature>
<reference evidence="5 6" key="1">
    <citation type="submission" date="2017-12" db="EMBL/GenBank/DDBJ databases">
        <title>Gene loss provides genomic basis for host adaptation in cereal stripe rust fungi.</title>
        <authorList>
            <person name="Xia C."/>
        </authorList>
    </citation>
    <scope>NUCLEOTIDE SEQUENCE [LARGE SCALE GENOMIC DNA]</scope>
    <source>
        <strain evidence="5 6">93TX-2</strain>
    </source>
</reference>
<organism evidence="5 6">
    <name type="scientific">Puccinia striiformis</name>
    <dbReference type="NCBI Taxonomy" id="27350"/>
    <lineage>
        <taxon>Eukaryota</taxon>
        <taxon>Fungi</taxon>
        <taxon>Dikarya</taxon>
        <taxon>Basidiomycota</taxon>
        <taxon>Pucciniomycotina</taxon>
        <taxon>Pucciniomycetes</taxon>
        <taxon>Pucciniales</taxon>
        <taxon>Pucciniaceae</taxon>
        <taxon>Puccinia</taxon>
    </lineage>
</organism>
<dbReference type="PROSITE" id="PS50158">
    <property type="entry name" value="ZF_CCHC"/>
    <property type="match status" value="1"/>
</dbReference>
<feature type="compositionally biased region" description="Basic and acidic residues" evidence="3">
    <location>
        <begin position="308"/>
        <end position="317"/>
    </location>
</feature>
<evidence type="ECO:0000256" key="2">
    <source>
        <dbReference type="PROSITE-ProRule" id="PRU00047"/>
    </source>
</evidence>
<dbReference type="VEuPathDB" id="FungiDB:PSTT_15312"/>
<protein>
    <recommendedName>
        <fullName evidence="4">CCHC-type domain-containing protein</fullName>
    </recommendedName>
</protein>
<feature type="compositionally biased region" description="Basic and acidic residues" evidence="3">
    <location>
        <begin position="324"/>
        <end position="337"/>
    </location>
</feature>
<dbReference type="GO" id="GO:0008270">
    <property type="term" value="F:zinc ion binding"/>
    <property type="evidence" value="ECO:0007669"/>
    <property type="project" value="UniProtKB-KW"/>
</dbReference>
<dbReference type="Pfam" id="PF00098">
    <property type="entry name" value="zf-CCHC"/>
    <property type="match status" value="1"/>
</dbReference>
<dbReference type="Gene3D" id="4.10.60.10">
    <property type="entry name" value="Zinc finger, CCHC-type"/>
    <property type="match status" value="1"/>
</dbReference>
<dbReference type="GO" id="GO:0003676">
    <property type="term" value="F:nucleic acid binding"/>
    <property type="evidence" value="ECO:0007669"/>
    <property type="project" value="InterPro"/>
</dbReference>
<feature type="region of interest" description="Disordered" evidence="3">
    <location>
        <begin position="850"/>
        <end position="874"/>
    </location>
</feature>
<evidence type="ECO:0000259" key="4">
    <source>
        <dbReference type="PROSITE" id="PS50158"/>
    </source>
</evidence>
<dbReference type="InterPro" id="IPR001878">
    <property type="entry name" value="Znf_CCHC"/>
</dbReference>
<proteinExistence type="predicted"/>
<keyword evidence="2" id="KW-0863">Zinc-finger</keyword>
<dbReference type="SMART" id="SM00343">
    <property type="entry name" value="ZnF_C2HC"/>
    <property type="match status" value="1"/>
</dbReference>
<feature type="region of interest" description="Disordered" evidence="3">
    <location>
        <begin position="583"/>
        <end position="606"/>
    </location>
</feature>
<evidence type="ECO:0000313" key="6">
    <source>
        <dbReference type="Proteomes" id="UP000238274"/>
    </source>
</evidence>
<dbReference type="Proteomes" id="UP000238274">
    <property type="component" value="Unassembled WGS sequence"/>
</dbReference>
<dbReference type="VEuPathDB" id="FungiDB:PSTT_11234"/>
<keyword evidence="6" id="KW-1185">Reference proteome</keyword>
<dbReference type="AlphaFoldDB" id="A0A2S4UD98"/>
<reference evidence="6" key="3">
    <citation type="journal article" date="2018" name="Mol. Plant Microbe Interact.">
        <title>Genome sequence resources for the wheat stripe rust pathogen (Puccinia striiformis f. sp. tritici) and the barley stripe rust pathogen (Puccinia striiformis f. sp. hordei).</title>
        <authorList>
            <person name="Xia C."/>
            <person name="Wang M."/>
            <person name="Yin C."/>
            <person name="Cornejo O.E."/>
            <person name="Hulbert S.H."/>
            <person name="Chen X."/>
        </authorList>
    </citation>
    <scope>NUCLEOTIDE SEQUENCE [LARGE SCALE GENOMIC DNA]</scope>
    <source>
        <strain evidence="6">93TX-2</strain>
    </source>
</reference>
<keyword evidence="2" id="KW-0479">Metal-binding</keyword>
<comment type="caution">
    <text evidence="5">The sequence shown here is derived from an EMBL/GenBank/DDBJ whole genome shotgun (WGS) entry which is preliminary data.</text>
</comment>
<feature type="region of interest" description="Disordered" evidence="3">
    <location>
        <begin position="185"/>
        <end position="357"/>
    </location>
</feature>
<dbReference type="EMBL" id="PKSM01000428">
    <property type="protein sequence ID" value="POV95230.1"/>
    <property type="molecule type" value="Genomic_DNA"/>
</dbReference>
<feature type="region of interest" description="Disordered" evidence="3">
    <location>
        <begin position="645"/>
        <end position="665"/>
    </location>
</feature>
<feature type="domain" description="CCHC-type" evidence="4">
    <location>
        <begin position="883"/>
        <end position="898"/>
    </location>
</feature>
<feature type="compositionally biased region" description="Low complexity" evidence="3">
    <location>
        <begin position="291"/>
        <end position="307"/>
    </location>
</feature>
<feature type="region of interest" description="Disordered" evidence="3">
    <location>
        <begin position="50"/>
        <end position="76"/>
    </location>
</feature>
<evidence type="ECO:0000256" key="3">
    <source>
        <dbReference type="SAM" id="MobiDB-lite"/>
    </source>
</evidence>
<evidence type="ECO:0000313" key="5">
    <source>
        <dbReference type="EMBL" id="POV95230.1"/>
    </source>
</evidence>
<reference evidence="6" key="2">
    <citation type="journal article" date="2018" name="BMC Genomics">
        <title>Genomic insights into host adaptation between the wheat stripe rust pathogen (Puccinia striiformis f. sp. tritici) and the barley stripe rust pathogen (Puccinia striiformis f. sp. hordei).</title>
        <authorList>
            <person name="Xia C."/>
            <person name="Wang M."/>
            <person name="Yin C."/>
            <person name="Cornejo O.E."/>
            <person name="Hulbert S.H."/>
            <person name="Chen X."/>
        </authorList>
    </citation>
    <scope>NUCLEOTIDE SEQUENCE [LARGE SCALE GENOMIC DNA]</scope>
    <source>
        <strain evidence="6">93TX-2</strain>
    </source>
</reference>
<dbReference type="SUPFAM" id="SSF57756">
    <property type="entry name" value="Retrovirus zinc finger-like domains"/>
    <property type="match status" value="1"/>
</dbReference>
<dbReference type="OrthoDB" id="2507294at2759"/>
<gene>
    <name evidence="5" type="ORF">PSHT_15784</name>
</gene>
<evidence type="ECO:0000256" key="1">
    <source>
        <dbReference type="ARBA" id="ARBA00022664"/>
    </source>
</evidence>
<sequence>MQESYCILEALANHHLTQRMVMGPMMVMKRMMITGMSSQQLSLDNFITSDRRSRTVAGDDIPRTSGPGSTNSEPARPTGVADLFDSLFCPTGNTAVPNATPAIPINNENPQNDPDPVAPAPHPAIAGLINQVRTSRVSVPGTSTAGIQQQLTANNVRVLQGAPANDAVPASEVESIVIVTGLKKLEPNDGTPVDDPSQLQDSLLGGVRSSQPRIDDNHTRPSVGDAQQLGTLDRARNPALTDRGLESPYHASSGGQKPTKQQLEKTSRSPTTSPPPKRAPTGESISRYGAPSTSRTPTPSQQQSDQSRYSERPDERSSQLQGLDLRRNMADEQDHPRYLPVRGSSQGAESRESEPLSVQDAQKVFALLFSRVERVVNGNSRQITEHITQVFSQVISSLIHEVATPISTVVHELNDVVTTRLTIVDSSLNKTNSFHDSLSSSLLLTDRKLNELNAALTKVSETTNAVLTTARFSKELLGLEKRLRSMPKTAADVPQAPSGGGGDDFAKLIGVVQDMSAKIAALKSKLESVRLPSPFLDWRGDLINDLTSTIDQRASKTEQLMDQRVASSERLILAKLEEFFNRPSKEGSAPSDLPQQLESYSESQRTDSLALSNKLDRLSSLNQAEGARLREEMNQLSETVRALHLRDSPPHLDHTSPETRPDDQPTAKAISLDLQKRLTTAIHKCVWPKFSGEGEYDHLAFIQWIDTAQHDSNMLDEEIIVKFLDLFTDVALTWYNTMRLTHKNKLWAFWKEEICKKFGHSSWKRKRQAAFEADRFIPGDTPVAAWVTRQYNRLQSFDPLISQESINFKLLGLMEDEVEYAAARAMPTPDTDLSSFITILEDIASKTRLGRRKLTSKPTHATQSLTPTGSKSEPLAPAKKLTCFTCRGVGHTSRQCPKKVNNVGEDETQDQGLDEELGSDIDNDEPVIGQSTLGVVNISLVFRTIRLSARFVVMSNMSARYFILGNDYLRKFCISLLNGDKRQRSQERR</sequence>
<accession>A0A2S4UD98</accession>
<keyword evidence="1" id="KW-0507">mRNA processing</keyword>
<dbReference type="InterPro" id="IPR036875">
    <property type="entry name" value="Znf_CCHC_sf"/>
</dbReference>
<name>A0A2S4UD98_9BASI</name>
<dbReference type="GO" id="GO:0006397">
    <property type="term" value="P:mRNA processing"/>
    <property type="evidence" value="ECO:0007669"/>
    <property type="project" value="UniProtKB-KW"/>
</dbReference>